<dbReference type="EMBL" id="KE647339">
    <property type="protein sequence ID" value="EQB60015.1"/>
    <property type="molecule type" value="Genomic_DNA"/>
</dbReference>
<organism evidence="1 2">
    <name type="scientific">Vairimorpha apis BRL 01</name>
    <dbReference type="NCBI Taxonomy" id="1037528"/>
    <lineage>
        <taxon>Eukaryota</taxon>
        <taxon>Fungi</taxon>
        <taxon>Fungi incertae sedis</taxon>
        <taxon>Microsporidia</taxon>
        <taxon>Nosematidae</taxon>
        <taxon>Vairimorpha</taxon>
    </lineage>
</organism>
<reference evidence="1 2" key="1">
    <citation type="journal article" date="2013" name="BMC Genomics">
        <title>Genome sequencing and comparative genomics of honey bee microsporidia, Nosema apis reveal novel insights into host-parasite interactions.</title>
        <authorList>
            <person name="Chen Yp."/>
            <person name="Pettis J.S."/>
            <person name="Zhao Y."/>
            <person name="Liu X."/>
            <person name="Tallon L.J."/>
            <person name="Sadzewicz L.D."/>
            <person name="Li R."/>
            <person name="Zheng H."/>
            <person name="Huang S."/>
            <person name="Zhang X."/>
            <person name="Hamilton M.C."/>
            <person name="Pernal S.F."/>
            <person name="Melathopoulos A.P."/>
            <person name="Yan X."/>
            <person name="Evans J.D."/>
        </authorList>
    </citation>
    <scope>NUCLEOTIDE SEQUENCE [LARGE SCALE GENOMIC DNA]</scope>
    <source>
        <strain evidence="1 2">BRL 01</strain>
    </source>
</reference>
<dbReference type="AlphaFoldDB" id="T0MG61"/>
<gene>
    <name evidence="1" type="ORF">NAPIS_ORF02431</name>
</gene>
<keyword evidence="2" id="KW-1185">Reference proteome</keyword>
<protein>
    <submittedName>
        <fullName evidence="1">Uncharacterized protein</fullName>
    </submittedName>
</protein>
<name>T0MG61_9MICR</name>
<dbReference type="HOGENOM" id="CLU_834438_0_0_1"/>
<accession>T0MG61</accession>
<evidence type="ECO:0000313" key="2">
    <source>
        <dbReference type="Proteomes" id="UP000053780"/>
    </source>
</evidence>
<dbReference type="Proteomes" id="UP000053780">
    <property type="component" value="Unassembled WGS sequence"/>
</dbReference>
<evidence type="ECO:0000313" key="1">
    <source>
        <dbReference type="EMBL" id="EQB60015.1"/>
    </source>
</evidence>
<sequence>MTTPKSSDTRTFTSHSVQEVMYNDNFEIQVIQKYLQMPYLFVIVDNEKLRKYDLIDNDNNIIKDSSWAYHYHDMYETEKVKCNFEKLESYIIRSVSKYKMGISSVDKKDNVLTIGTRKTINYLATKCVRMMGFDYILRHNEVVRCIHLLLCKKYEFKKTNKIRSHSVQEFVSNDNEEIRVYIRVLTDIKVCHNMPENIAMNKTNKLILFSTKNKDSMIFWVMDLHRSLFLTIKDENVSIINLESNRRLRQPNKNIKQIFNLIINYGNLRSSTVIDDKIIIEHEVYQEFANNILLIFLEDNTNWNQENAIKAFKIYKQTVLELVIYKYKKQPTY</sequence>
<proteinExistence type="predicted"/>
<dbReference type="VEuPathDB" id="MicrosporidiaDB:NAPIS_ORF02431"/>